<organism evidence="2 3">
    <name type="scientific">Pristionchus mayeri</name>
    <dbReference type="NCBI Taxonomy" id="1317129"/>
    <lineage>
        <taxon>Eukaryota</taxon>
        <taxon>Metazoa</taxon>
        <taxon>Ecdysozoa</taxon>
        <taxon>Nematoda</taxon>
        <taxon>Chromadorea</taxon>
        <taxon>Rhabditida</taxon>
        <taxon>Rhabditina</taxon>
        <taxon>Diplogasteromorpha</taxon>
        <taxon>Diplogasteroidea</taxon>
        <taxon>Neodiplogasteridae</taxon>
        <taxon>Pristionchus</taxon>
    </lineage>
</organism>
<accession>A0AAN5C902</accession>
<feature type="region of interest" description="Disordered" evidence="1">
    <location>
        <begin position="169"/>
        <end position="195"/>
    </location>
</feature>
<name>A0AAN5C902_9BILA</name>
<sequence>MRIYCFSKTNANDLQELLDLVVDSQHKSSTSSTEHVREGSLEHSSHTLVLDDLEGAVQGVLVEDVLATRLHHHASSHGIPRVRENSGSDSDDLSDSPSSEEVELLLRCENHLGSVEHSEISGTVDDDTLDGDEESSVETDGSVGLDDLDQAISKTLELSAVALSDVSTKTGSGEVKGVDEAEGGGSGGSSGSKVSGEELPEVLLLVQTLEEDLLVGILEREVQGLGREVTDDVGEVSTPQGGEALLLGDSHEHIDDTLVTLVSGDVGRSVLYLEKELDTLDRGDSGLGDGSGRSSGGQIKEELLGIKTLRFLGHDGSFAVCRRCCECRECE</sequence>
<reference evidence="3" key="1">
    <citation type="submission" date="2022-10" db="EMBL/GenBank/DDBJ databases">
        <title>Genome assembly of Pristionchus species.</title>
        <authorList>
            <person name="Yoshida K."/>
            <person name="Sommer R.J."/>
        </authorList>
    </citation>
    <scope>NUCLEOTIDE SEQUENCE [LARGE SCALE GENOMIC DNA]</scope>
    <source>
        <strain evidence="3">RS5460</strain>
    </source>
</reference>
<feature type="non-terminal residue" evidence="2">
    <location>
        <position position="331"/>
    </location>
</feature>
<feature type="compositionally biased region" description="Acidic residues" evidence="1">
    <location>
        <begin position="124"/>
        <end position="137"/>
    </location>
</feature>
<dbReference type="Proteomes" id="UP001328107">
    <property type="component" value="Unassembled WGS sequence"/>
</dbReference>
<gene>
    <name evidence="2" type="ORF">PMAYCL1PPCAC_12408</name>
</gene>
<proteinExistence type="predicted"/>
<evidence type="ECO:0000313" key="3">
    <source>
        <dbReference type="Proteomes" id="UP001328107"/>
    </source>
</evidence>
<feature type="region of interest" description="Disordered" evidence="1">
    <location>
        <begin position="116"/>
        <end position="144"/>
    </location>
</feature>
<protein>
    <submittedName>
        <fullName evidence="2">Uncharacterized protein</fullName>
    </submittedName>
</protein>
<feature type="region of interest" description="Disordered" evidence="1">
    <location>
        <begin position="73"/>
        <end position="102"/>
    </location>
</feature>
<evidence type="ECO:0000256" key="1">
    <source>
        <dbReference type="SAM" id="MobiDB-lite"/>
    </source>
</evidence>
<keyword evidence="3" id="KW-1185">Reference proteome</keyword>
<dbReference type="AlphaFoldDB" id="A0AAN5C902"/>
<comment type="caution">
    <text evidence="2">The sequence shown here is derived from an EMBL/GenBank/DDBJ whole genome shotgun (WGS) entry which is preliminary data.</text>
</comment>
<evidence type="ECO:0000313" key="2">
    <source>
        <dbReference type="EMBL" id="GMR42213.1"/>
    </source>
</evidence>
<dbReference type="EMBL" id="BTRK01000003">
    <property type="protein sequence ID" value="GMR42213.1"/>
    <property type="molecule type" value="Genomic_DNA"/>
</dbReference>
<feature type="compositionally biased region" description="Acidic residues" evidence="1">
    <location>
        <begin position="89"/>
        <end position="102"/>
    </location>
</feature>